<evidence type="ECO:0000256" key="2">
    <source>
        <dbReference type="SAM" id="Phobius"/>
    </source>
</evidence>
<name>A0ABN8RSI3_9CNID</name>
<feature type="compositionally biased region" description="Basic residues" evidence="1">
    <location>
        <begin position="314"/>
        <end position="329"/>
    </location>
</feature>
<organism evidence="4 5">
    <name type="scientific">Porites lobata</name>
    <dbReference type="NCBI Taxonomy" id="104759"/>
    <lineage>
        <taxon>Eukaryota</taxon>
        <taxon>Metazoa</taxon>
        <taxon>Cnidaria</taxon>
        <taxon>Anthozoa</taxon>
        <taxon>Hexacorallia</taxon>
        <taxon>Scleractinia</taxon>
        <taxon>Fungiina</taxon>
        <taxon>Poritidae</taxon>
        <taxon>Porites</taxon>
    </lineage>
</organism>
<evidence type="ECO:0000313" key="4">
    <source>
        <dbReference type="EMBL" id="CAH3182436.1"/>
    </source>
</evidence>
<evidence type="ECO:0000313" key="5">
    <source>
        <dbReference type="Proteomes" id="UP001159405"/>
    </source>
</evidence>
<keyword evidence="2" id="KW-0472">Membrane</keyword>
<evidence type="ECO:0008006" key="6">
    <source>
        <dbReference type="Google" id="ProtNLM"/>
    </source>
</evidence>
<keyword evidence="3" id="KW-0732">Signal</keyword>
<keyword evidence="2" id="KW-0812">Transmembrane</keyword>
<sequence length="329" mass="38111">MRIIFLLTALVGLLLLSITLNAVREDPVMAEKPDFFYEDFANGATVIGNWQGKNYIIKMQIKTLKLDLKVVVRDTGSAQGDIYTTFQEEQNHDSQTCLNPESAPHYNNQTCEPRPLSLTEQTWNKLRRNTVAITAWTWDGVNRASKTTVDFVATMTCKFCGGVKFTAEWIFDKAPFMAEWTWQQILWMARWTWNKATDFVEWTWCQLTHLANGIWDTISWNINFCFTSICAFVDTVSQLYAVYVKTHVTYIRSLFGGITRQEIIRTLITSFVLVSTVLFINKTIRYVIRRRRQARLEKEAAGRVAPAASQKPIWRPKPKKKKKIDKKGW</sequence>
<gene>
    <name evidence="4" type="ORF">PLOB_00026966</name>
</gene>
<feature type="chain" id="PRO_5047356215" description="Membrane glycoprotein" evidence="3">
    <location>
        <begin position="26"/>
        <end position="329"/>
    </location>
</feature>
<proteinExistence type="predicted"/>
<dbReference type="EMBL" id="CALNXK010000323">
    <property type="protein sequence ID" value="CAH3182436.1"/>
    <property type="molecule type" value="Genomic_DNA"/>
</dbReference>
<keyword evidence="2" id="KW-1133">Transmembrane helix</keyword>
<reference evidence="4 5" key="1">
    <citation type="submission" date="2022-05" db="EMBL/GenBank/DDBJ databases">
        <authorList>
            <consortium name="Genoscope - CEA"/>
            <person name="William W."/>
        </authorList>
    </citation>
    <scope>NUCLEOTIDE SEQUENCE [LARGE SCALE GENOMIC DNA]</scope>
</reference>
<evidence type="ECO:0000256" key="3">
    <source>
        <dbReference type="SAM" id="SignalP"/>
    </source>
</evidence>
<feature type="signal peptide" evidence="3">
    <location>
        <begin position="1"/>
        <end position="25"/>
    </location>
</feature>
<feature type="region of interest" description="Disordered" evidence="1">
    <location>
        <begin position="298"/>
        <end position="329"/>
    </location>
</feature>
<feature type="transmembrane region" description="Helical" evidence="2">
    <location>
        <begin position="267"/>
        <end position="288"/>
    </location>
</feature>
<dbReference type="Proteomes" id="UP001159405">
    <property type="component" value="Unassembled WGS sequence"/>
</dbReference>
<evidence type="ECO:0000256" key="1">
    <source>
        <dbReference type="SAM" id="MobiDB-lite"/>
    </source>
</evidence>
<keyword evidence="5" id="KW-1185">Reference proteome</keyword>
<comment type="caution">
    <text evidence="4">The sequence shown here is derived from an EMBL/GenBank/DDBJ whole genome shotgun (WGS) entry which is preliminary data.</text>
</comment>
<accession>A0ABN8RSI3</accession>
<protein>
    <recommendedName>
        <fullName evidence="6">Membrane glycoprotein</fullName>
    </recommendedName>
</protein>